<sequence>MTFCKPIIYSSPHGLPLIEYHEKFKQPSKEKKKAYGTDSLRKKIFNFFTKNIPSEEREKTVTKKALLENPGGKDFILDDPFIFILSQGKKISSLYRNTFTKESCKRYEAPLLCDSNYEKKLDQYLDQYKKPILLIFGLNFNSKAIFLPTSLDKMSEDNFKMTNQSGTNISDMINAAITYSELVQFQGSERDYRFEIIRSLGVQSNQFEFLPPSEYSNFPLPIIFLQCHLRHAIIYRDFLIVCRNKVMREHREPSFENILKIFNDPPYEITMELSPNEGIEPKFYEWERERDITWAERHCYQQYFLLRAKLMSYDRVCFPDRIEPREEGLEEIQKEDDSFYVQKKGGEHPIMDVYGKYVPNNLENQATMNYHKKGYKL</sequence>
<dbReference type="Proteomes" id="UP000000689">
    <property type="component" value="Chromosome 11"/>
</dbReference>
<reference evidence="1 2" key="1">
    <citation type="journal article" date="2011" name="Proc. Natl. Acad. Sci. U.S.A.">
        <title>Evolutionary erosion of yeast sex chromosomes by mating-type switching accidents.</title>
        <authorList>
            <person name="Gordon J.L."/>
            <person name="Armisen D."/>
            <person name="Proux-Wera E."/>
            <person name="Oheigeartaigh S.S."/>
            <person name="Byrne K.P."/>
            <person name="Wolfe K.H."/>
        </authorList>
    </citation>
    <scope>NUCLEOTIDE SEQUENCE [LARGE SCALE GENOMIC DNA]</scope>
    <source>
        <strain evidence="2">ATCC 10597 / BCRC 20456 / CBS 421 / NBRC 0211 / NRRL Y-12639</strain>
    </source>
</reference>
<dbReference type="EMBL" id="HE580277">
    <property type="protein sequence ID" value="CCD27440.1"/>
    <property type="molecule type" value="Genomic_DNA"/>
</dbReference>
<dbReference type="HOGENOM" id="CLU_733816_0_0_1"/>
<accession>G0WI29</accession>
<name>G0WI29_NAUDC</name>
<protein>
    <submittedName>
        <fullName evidence="1">Uncharacterized protein</fullName>
    </submittedName>
</protein>
<dbReference type="RefSeq" id="XP_003672683.1">
    <property type="nucleotide sequence ID" value="XM_003672635.1"/>
</dbReference>
<proteinExistence type="predicted"/>
<evidence type="ECO:0000313" key="1">
    <source>
        <dbReference type="EMBL" id="CCD27440.1"/>
    </source>
</evidence>
<gene>
    <name evidence="1" type="primary">NDAI0K02490</name>
    <name evidence="1" type="ordered locus">NDAI_0K02490</name>
</gene>
<keyword evidence="2" id="KW-1185">Reference proteome</keyword>
<dbReference type="GeneID" id="11497885"/>
<dbReference type="KEGG" id="ndi:NDAI_0K02490"/>
<dbReference type="AlphaFoldDB" id="G0WI29"/>
<organism evidence="1 2">
    <name type="scientific">Naumovozyma dairenensis (strain ATCC 10597 / BCRC 20456 / CBS 421 / NBRC 0211 / NRRL Y-12639)</name>
    <name type="common">Saccharomyces dairenensis</name>
    <dbReference type="NCBI Taxonomy" id="1071378"/>
    <lineage>
        <taxon>Eukaryota</taxon>
        <taxon>Fungi</taxon>
        <taxon>Dikarya</taxon>
        <taxon>Ascomycota</taxon>
        <taxon>Saccharomycotina</taxon>
        <taxon>Saccharomycetes</taxon>
        <taxon>Saccharomycetales</taxon>
        <taxon>Saccharomycetaceae</taxon>
        <taxon>Naumovozyma</taxon>
    </lineage>
</organism>
<evidence type="ECO:0000313" key="2">
    <source>
        <dbReference type="Proteomes" id="UP000000689"/>
    </source>
</evidence>